<organism evidence="5">
    <name type="scientific">Oppiella nova</name>
    <dbReference type="NCBI Taxonomy" id="334625"/>
    <lineage>
        <taxon>Eukaryota</taxon>
        <taxon>Metazoa</taxon>
        <taxon>Ecdysozoa</taxon>
        <taxon>Arthropoda</taxon>
        <taxon>Chelicerata</taxon>
        <taxon>Arachnida</taxon>
        <taxon>Acari</taxon>
        <taxon>Acariformes</taxon>
        <taxon>Sarcoptiformes</taxon>
        <taxon>Oribatida</taxon>
        <taxon>Brachypylina</taxon>
        <taxon>Oppioidea</taxon>
        <taxon>Oppiidae</taxon>
        <taxon>Oppiella</taxon>
    </lineage>
</organism>
<dbReference type="SUPFAM" id="SSF48264">
    <property type="entry name" value="Cytochrome P450"/>
    <property type="match status" value="1"/>
</dbReference>
<dbReference type="InterPro" id="IPR001128">
    <property type="entry name" value="Cyt_P450"/>
</dbReference>
<accession>A0A7R9M2P1</accession>
<evidence type="ECO:0008006" key="7">
    <source>
        <dbReference type="Google" id="ProtNLM"/>
    </source>
</evidence>
<name>A0A7R9M2P1_9ACAR</name>
<dbReference type="Proteomes" id="UP000728032">
    <property type="component" value="Unassembled WGS sequence"/>
</dbReference>
<dbReference type="Gene3D" id="1.10.630.10">
    <property type="entry name" value="Cytochrome P450"/>
    <property type="match status" value="1"/>
</dbReference>
<dbReference type="InterPro" id="IPR050182">
    <property type="entry name" value="Cytochrome_P450_fam2"/>
</dbReference>
<keyword evidence="4" id="KW-0560">Oxidoreductase</keyword>
<dbReference type="GO" id="GO:0005506">
    <property type="term" value="F:iron ion binding"/>
    <property type="evidence" value="ECO:0007669"/>
    <property type="project" value="InterPro"/>
</dbReference>
<dbReference type="Pfam" id="PF00067">
    <property type="entry name" value="p450"/>
    <property type="match status" value="1"/>
</dbReference>
<protein>
    <recommendedName>
        <fullName evidence="7">Cytochrome P450</fullName>
    </recommendedName>
</protein>
<dbReference type="InterPro" id="IPR036396">
    <property type="entry name" value="Cyt_P450_sf"/>
</dbReference>
<evidence type="ECO:0000256" key="1">
    <source>
        <dbReference type="ARBA" id="ARBA00010617"/>
    </source>
</evidence>
<dbReference type="EMBL" id="CAJPVJ010005605">
    <property type="protein sequence ID" value="CAG2169676.1"/>
    <property type="molecule type" value="Genomic_DNA"/>
</dbReference>
<dbReference type="GO" id="GO:0004497">
    <property type="term" value="F:monooxygenase activity"/>
    <property type="evidence" value="ECO:0007669"/>
    <property type="project" value="UniProtKB-KW"/>
</dbReference>
<keyword evidence="2" id="KW-0479">Metal-binding</keyword>
<evidence type="ECO:0000256" key="2">
    <source>
        <dbReference type="ARBA" id="ARBA00022723"/>
    </source>
</evidence>
<gene>
    <name evidence="5" type="ORF">ONB1V03_LOCUS9150</name>
</gene>
<feature type="non-terminal residue" evidence="5">
    <location>
        <position position="1"/>
    </location>
</feature>
<dbReference type="OrthoDB" id="1055148at2759"/>
<reference evidence="5" key="1">
    <citation type="submission" date="2020-11" db="EMBL/GenBank/DDBJ databases">
        <authorList>
            <person name="Tran Van P."/>
        </authorList>
    </citation>
    <scope>NUCLEOTIDE SEQUENCE</scope>
</reference>
<dbReference type="GO" id="GO:0020037">
    <property type="term" value="F:heme binding"/>
    <property type="evidence" value="ECO:0007669"/>
    <property type="project" value="InterPro"/>
</dbReference>
<evidence type="ECO:0000256" key="3">
    <source>
        <dbReference type="ARBA" id="ARBA00023004"/>
    </source>
</evidence>
<keyword evidence="4" id="KW-0503">Monooxygenase</keyword>
<dbReference type="GO" id="GO:0016705">
    <property type="term" value="F:oxidoreductase activity, acting on paired donors, with incorporation or reduction of molecular oxygen"/>
    <property type="evidence" value="ECO:0007669"/>
    <property type="project" value="InterPro"/>
</dbReference>
<keyword evidence="6" id="KW-1185">Reference proteome</keyword>
<proteinExistence type="inferred from homology"/>
<dbReference type="PANTHER" id="PTHR24300">
    <property type="entry name" value="CYTOCHROME P450 508A4-RELATED"/>
    <property type="match status" value="1"/>
</dbReference>
<evidence type="ECO:0000313" key="6">
    <source>
        <dbReference type="Proteomes" id="UP000728032"/>
    </source>
</evidence>
<keyword evidence="3" id="KW-0408">Iron</keyword>
<dbReference type="AlphaFoldDB" id="A0A7R9M2P1"/>
<dbReference type="EMBL" id="OC920430">
    <property type="protein sequence ID" value="CAD7652489.1"/>
    <property type="molecule type" value="Genomic_DNA"/>
</dbReference>
<comment type="similarity">
    <text evidence="1">Belongs to the cytochrome P450 family.</text>
</comment>
<sequence length="190" mass="22255">HEVYGPVVTVWIGNFPFVFICDLDIAREGFGKWELTGRPPSQFGSILSNASHHGIIFNENLKSWESLRQVAQTAIRFNIENVELKKFKYCSTDFLPDLGNSMYLYEFIPLLRPFMKNPLDLYQSYFTEIKDYTRNIYKTHENTYDKDINRDFCDVLIAAKLKAICEDRESAHRSRNINDNTFMDDIIDDT</sequence>
<evidence type="ECO:0000256" key="4">
    <source>
        <dbReference type="ARBA" id="ARBA00023033"/>
    </source>
</evidence>
<evidence type="ECO:0000313" key="5">
    <source>
        <dbReference type="EMBL" id="CAD7652489.1"/>
    </source>
</evidence>